<evidence type="ECO:0000256" key="1">
    <source>
        <dbReference type="PROSITE-ProRule" id="PRU00047"/>
    </source>
</evidence>
<feature type="domain" description="CCHC-type" evidence="3">
    <location>
        <begin position="386"/>
        <end position="402"/>
    </location>
</feature>
<dbReference type="InterPro" id="IPR001878">
    <property type="entry name" value="Znf_CCHC"/>
</dbReference>
<dbReference type="Proteomes" id="UP000069940">
    <property type="component" value="Unassembled WGS sequence"/>
</dbReference>
<proteinExistence type="predicted"/>
<evidence type="ECO:0000259" key="3">
    <source>
        <dbReference type="PROSITE" id="PS50158"/>
    </source>
</evidence>
<dbReference type="SMART" id="SM00343">
    <property type="entry name" value="ZnF_C2HC"/>
    <property type="match status" value="1"/>
</dbReference>
<evidence type="ECO:0000313" key="4">
    <source>
        <dbReference type="EnsemblMetazoa" id="AALFPA23_001663.P38917"/>
    </source>
</evidence>
<evidence type="ECO:0000313" key="5">
    <source>
        <dbReference type="Proteomes" id="UP000069940"/>
    </source>
</evidence>
<keyword evidence="1" id="KW-0863">Zinc-finger</keyword>
<reference evidence="5" key="1">
    <citation type="journal article" date="2015" name="Proc. Natl. Acad. Sci. U.S.A.">
        <title>Genome sequence of the Asian Tiger mosquito, Aedes albopictus, reveals insights into its biology, genetics, and evolution.</title>
        <authorList>
            <person name="Chen X.G."/>
            <person name="Jiang X."/>
            <person name="Gu J."/>
            <person name="Xu M."/>
            <person name="Wu Y."/>
            <person name="Deng Y."/>
            <person name="Zhang C."/>
            <person name="Bonizzoni M."/>
            <person name="Dermauw W."/>
            <person name="Vontas J."/>
            <person name="Armbruster P."/>
            <person name="Huang X."/>
            <person name="Yang Y."/>
            <person name="Zhang H."/>
            <person name="He W."/>
            <person name="Peng H."/>
            <person name="Liu Y."/>
            <person name="Wu K."/>
            <person name="Chen J."/>
            <person name="Lirakis M."/>
            <person name="Topalis P."/>
            <person name="Van Leeuwen T."/>
            <person name="Hall A.B."/>
            <person name="Jiang X."/>
            <person name="Thorpe C."/>
            <person name="Mueller R.L."/>
            <person name="Sun C."/>
            <person name="Waterhouse R.M."/>
            <person name="Yan G."/>
            <person name="Tu Z.J."/>
            <person name="Fang X."/>
            <person name="James A.A."/>
        </authorList>
    </citation>
    <scope>NUCLEOTIDE SEQUENCE [LARGE SCALE GENOMIC DNA]</scope>
    <source>
        <strain evidence="5">Foshan</strain>
    </source>
</reference>
<feature type="region of interest" description="Disordered" evidence="2">
    <location>
        <begin position="96"/>
        <end position="132"/>
    </location>
</feature>
<dbReference type="EnsemblMetazoa" id="AALFPA23_001663.R38917">
    <property type="protein sequence ID" value="AALFPA23_001663.P38917"/>
    <property type="gene ID" value="AALFPA23_001663"/>
</dbReference>
<feature type="compositionally biased region" description="Polar residues" evidence="2">
    <location>
        <begin position="343"/>
        <end position="353"/>
    </location>
</feature>
<organism evidence="4 5">
    <name type="scientific">Aedes albopictus</name>
    <name type="common">Asian tiger mosquito</name>
    <name type="synonym">Stegomyia albopicta</name>
    <dbReference type="NCBI Taxonomy" id="7160"/>
    <lineage>
        <taxon>Eukaryota</taxon>
        <taxon>Metazoa</taxon>
        <taxon>Ecdysozoa</taxon>
        <taxon>Arthropoda</taxon>
        <taxon>Hexapoda</taxon>
        <taxon>Insecta</taxon>
        <taxon>Pterygota</taxon>
        <taxon>Neoptera</taxon>
        <taxon>Endopterygota</taxon>
        <taxon>Diptera</taxon>
        <taxon>Nematocera</taxon>
        <taxon>Culicoidea</taxon>
        <taxon>Culicidae</taxon>
        <taxon>Culicinae</taxon>
        <taxon>Aedini</taxon>
        <taxon>Aedes</taxon>
        <taxon>Stegomyia</taxon>
    </lineage>
</organism>
<dbReference type="Gene3D" id="4.10.60.10">
    <property type="entry name" value="Zinc finger, CCHC-type"/>
    <property type="match status" value="1"/>
</dbReference>
<dbReference type="GeneID" id="134291274"/>
<feature type="compositionally biased region" description="Acidic residues" evidence="2">
    <location>
        <begin position="21"/>
        <end position="37"/>
    </location>
</feature>
<keyword evidence="1" id="KW-0862">Zinc</keyword>
<feature type="region of interest" description="Disordered" evidence="2">
    <location>
        <begin position="12"/>
        <end position="45"/>
    </location>
</feature>
<name>A0ABM1XPR1_AEDAL</name>
<dbReference type="PROSITE" id="PS50158">
    <property type="entry name" value="ZF_CCHC"/>
    <property type="match status" value="1"/>
</dbReference>
<protein>
    <recommendedName>
        <fullName evidence="3">CCHC-type domain-containing protein</fullName>
    </recommendedName>
</protein>
<evidence type="ECO:0000256" key="2">
    <source>
        <dbReference type="SAM" id="MobiDB-lite"/>
    </source>
</evidence>
<keyword evidence="5" id="KW-1185">Reference proteome</keyword>
<feature type="region of interest" description="Disordered" evidence="2">
    <location>
        <begin position="318"/>
        <end position="360"/>
    </location>
</feature>
<keyword evidence="1" id="KW-0479">Metal-binding</keyword>
<reference evidence="4" key="2">
    <citation type="submission" date="2025-05" db="UniProtKB">
        <authorList>
            <consortium name="EnsemblMetazoa"/>
        </authorList>
    </citation>
    <scope>IDENTIFICATION</scope>
    <source>
        <strain evidence="4">Foshan</strain>
    </source>
</reference>
<dbReference type="RefSeq" id="XP_062714773.1">
    <property type="nucleotide sequence ID" value="XM_062858789.1"/>
</dbReference>
<accession>A0ABM1XPR1</accession>
<sequence>MNCFQIMAGQYVRMPPPHENPEDEADSMSECESDVGDAENSRQDAEQSFQSIGQAVSCTGTSAEQPSVWPTEHRLAVLEKAVVDMAQILVEKERANNKPQHNDPDWGCGGRGSIGNGSTNPGGPTIKLDQLRPFPKDVPSNRLWEEWRKYLENFEIAASLHPNQEPDKLAKILFLAVGEDLQGIIRAARLRPNLEGPDCYRVFIKNIDTHLRSMTDTTTEHETFLAMRQDVGESPAAFHARLVDRARLCGYGQGDEDRFVRSQLIKGLRDREIAKSARLFNYDTNFIVQAATRSEAYEPVAGPSNADTVLAVDHEANLQREGRKRSFNQESERNSGRQGVSYRGTSTRNNRGGSQRGFGHGKRFRCSRCDRWRHENPQQCPAIRAKCFECGATGHFAATCRRKGRVSTPKNEEGMSEVQV</sequence>